<dbReference type="Pfam" id="PF01497">
    <property type="entry name" value="Peripla_BP_2"/>
    <property type="match status" value="1"/>
</dbReference>
<evidence type="ECO:0000313" key="5">
    <source>
        <dbReference type="Proteomes" id="UP000615755"/>
    </source>
</evidence>
<gene>
    <name evidence="4" type="primary">btuF</name>
    <name evidence="4" type="ORF">PAUR_a4052</name>
</gene>
<comment type="caution">
    <text evidence="4">The sequence shown here is derived from an EMBL/GenBank/DDBJ whole genome shotgun (WGS) entry which is preliminary data.</text>
</comment>
<dbReference type="CDD" id="cd01144">
    <property type="entry name" value="BtuF"/>
    <property type="match status" value="1"/>
</dbReference>
<dbReference type="Gene3D" id="3.40.50.1980">
    <property type="entry name" value="Nitrogenase molybdenum iron protein domain"/>
    <property type="match status" value="2"/>
</dbReference>
<keyword evidence="1 2" id="KW-0732">Signal</keyword>
<evidence type="ECO:0000313" key="4">
    <source>
        <dbReference type="EMBL" id="MBE0369527.1"/>
    </source>
</evidence>
<name>A0ABR9EFJ6_9GAMM</name>
<evidence type="ECO:0000259" key="3">
    <source>
        <dbReference type="PROSITE" id="PS50983"/>
    </source>
</evidence>
<dbReference type="InterPro" id="IPR050902">
    <property type="entry name" value="ABC_Transporter_SBP"/>
</dbReference>
<dbReference type="NCBIfam" id="NF038402">
    <property type="entry name" value="TroA_like"/>
    <property type="match status" value="1"/>
</dbReference>
<reference evidence="4 5" key="1">
    <citation type="submission" date="2015-03" db="EMBL/GenBank/DDBJ databases">
        <title>Genome sequence of Pseudoalteromonas aurantia.</title>
        <authorList>
            <person name="Xie B.-B."/>
            <person name="Rong J.-C."/>
            <person name="Qin Q.-L."/>
            <person name="Zhang Y.-Z."/>
        </authorList>
    </citation>
    <scope>NUCLEOTIDE SEQUENCE [LARGE SCALE GENOMIC DNA]</scope>
    <source>
        <strain evidence="4 5">208</strain>
    </source>
</reference>
<dbReference type="PANTHER" id="PTHR30535">
    <property type="entry name" value="VITAMIN B12-BINDING PROTEIN"/>
    <property type="match status" value="1"/>
</dbReference>
<evidence type="ECO:0000256" key="1">
    <source>
        <dbReference type="ARBA" id="ARBA00022729"/>
    </source>
</evidence>
<feature type="domain" description="Fe/B12 periplasmic-binding" evidence="3">
    <location>
        <begin position="25"/>
        <end position="275"/>
    </location>
</feature>
<evidence type="ECO:0000256" key="2">
    <source>
        <dbReference type="SAM" id="SignalP"/>
    </source>
</evidence>
<dbReference type="PROSITE" id="PS50983">
    <property type="entry name" value="FE_B12_PBP"/>
    <property type="match status" value="1"/>
</dbReference>
<dbReference type="SUPFAM" id="SSF53807">
    <property type="entry name" value="Helical backbone' metal receptor"/>
    <property type="match status" value="1"/>
</dbReference>
<feature type="signal peptide" evidence="2">
    <location>
        <begin position="1"/>
        <end position="20"/>
    </location>
</feature>
<keyword evidence="5" id="KW-1185">Reference proteome</keyword>
<dbReference type="RefSeq" id="WP_192508750.1">
    <property type="nucleotide sequence ID" value="NZ_AQGV01000013.1"/>
</dbReference>
<protein>
    <submittedName>
        <fullName evidence="4">Vitamin B12 transport system substrate-binding protein</fullName>
    </submittedName>
</protein>
<organism evidence="4 5">
    <name type="scientific">Pseudoalteromonas aurantia 208</name>
    <dbReference type="NCBI Taxonomy" id="1314867"/>
    <lineage>
        <taxon>Bacteria</taxon>
        <taxon>Pseudomonadati</taxon>
        <taxon>Pseudomonadota</taxon>
        <taxon>Gammaproteobacteria</taxon>
        <taxon>Alteromonadales</taxon>
        <taxon>Pseudoalteromonadaceae</taxon>
        <taxon>Pseudoalteromonas</taxon>
    </lineage>
</organism>
<dbReference type="EMBL" id="AQGV01000013">
    <property type="protein sequence ID" value="MBE0369527.1"/>
    <property type="molecule type" value="Genomic_DNA"/>
</dbReference>
<proteinExistence type="predicted"/>
<accession>A0ABR9EFJ6</accession>
<feature type="chain" id="PRO_5045636565" evidence="2">
    <location>
        <begin position="21"/>
        <end position="282"/>
    </location>
</feature>
<dbReference type="InterPro" id="IPR054828">
    <property type="entry name" value="Vit_B12_bind_prot"/>
</dbReference>
<dbReference type="InterPro" id="IPR002491">
    <property type="entry name" value="ABC_transptr_periplasmic_BD"/>
</dbReference>
<dbReference type="Proteomes" id="UP000615755">
    <property type="component" value="Unassembled WGS sequence"/>
</dbReference>
<sequence>MRRYSSLLLMLLLISVNSQAAEAKRIVALAPHIVENLFTVGAGDLIVGTVDYADFPAQANKIPRIGGYNGIQLEKLLALKPDLVIAWQTGSKKIDLEKVEKLGIKVVYSEAKDINKVADELRLFGQLTGNVQQAEGAARAFTAQFNAIKGRYADTPSLKVFYQLWPEPMMTVNKNTWIHQLLTVCSVENAFANNATDYPQISIENVIKASPQVIIVPDEKTKKQVEMVDWYKWPEIPAVAYDQFITVNADLLHRYSTRVLDGVTDMCDKILASKAFYQAQVK</sequence>
<dbReference type="PANTHER" id="PTHR30535:SF34">
    <property type="entry name" value="MOLYBDATE-BINDING PROTEIN MOLA"/>
    <property type="match status" value="1"/>
</dbReference>